<feature type="region of interest" description="Disordered" evidence="1">
    <location>
        <begin position="748"/>
        <end position="854"/>
    </location>
</feature>
<comment type="caution">
    <text evidence="2">The sequence shown here is derived from an EMBL/GenBank/DDBJ whole genome shotgun (WGS) entry which is preliminary data.</text>
</comment>
<evidence type="ECO:0000256" key="1">
    <source>
        <dbReference type="SAM" id="MobiDB-lite"/>
    </source>
</evidence>
<evidence type="ECO:0008006" key="4">
    <source>
        <dbReference type="Google" id="ProtNLM"/>
    </source>
</evidence>
<feature type="region of interest" description="Disordered" evidence="1">
    <location>
        <begin position="79"/>
        <end position="108"/>
    </location>
</feature>
<protein>
    <recommendedName>
        <fullName evidence="4">Apopolysialoglycoprotein</fullName>
    </recommendedName>
</protein>
<feature type="compositionally biased region" description="Acidic residues" evidence="1">
    <location>
        <begin position="84"/>
        <end position="93"/>
    </location>
</feature>
<feature type="compositionally biased region" description="Basic residues" evidence="1">
    <location>
        <begin position="208"/>
        <end position="231"/>
    </location>
</feature>
<accession>A0ABR1II35</accession>
<feature type="region of interest" description="Disordered" evidence="1">
    <location>
        <begin position="497"/>
        <end position="614"/>
    </location>
</feature>
<proteinExistence type="predicted"/>
<evidence type="ECO:0000313" key="3">
    <source>
        <dbReference type="Proteomes" id="UP001498421"/>
    </source>
</evidence>
<feature type="compositionally biased region" description="Acidic residues" evidence="1">
    <location>
        <begin position="271"/>
        <end position="305"/>
    </location>
</feature>
<feature type="compositionally biased region" description="Basic and acidic residues" evidence="1">
    <location>
        <begin position="552"/>
        <end position="569"/>
    </location>
</feature>
<reference evidence="2 3" key="1">
    <citation type="journal article" date="2025" name="Microbiol. Resour. Announc.">
        <title>Draft genome sequences for Neonectria magnoliae and Neonectria punicea, canker pathogens of Liriodendron tulipifera and Acer saccharum in West Virginia.</title>
        <authorList>
            <person name="Petronek H.M."/>
            <person name="Kasson M.T."/>
            <person name="Metheny A.M."/>
            <person name="Stauder C.M."/>
            <person name="Lovett B."/>
            <person name="Lynch S.C."/>
            <person name="Garnas J.R."/>
            <person name="Kasson L.R."/>
            <person name="Stajich J.E."/>
        </authorList>
    </citation>
    <scope>NUCLEOTIDE SEQUENCE [LARGE SCALE GENOMIC DNA]</scope>
    <source>
        <strain evidence="2 3">NRRL 64651</strain>
    </source>
</reference>
<feature type="compositionally biased region" description="Basic and acidic residues" evidence="1">
    <location>
        <begin position="94"/>
        <end position="107"/>
    </location>
</feature>
<feature type="compositionally biased region" description="Polar residues" evidence="1">
    <location>
        <begin position="516"/>
        <end position="528"/>
    </location>
</feature>
<keyword evidence="3" id="KW-1185">Reference proteome</keyword>
<feature type="compositionally biased region" description="Basic and acidic residues" evidence="1">
    <location>
        <begin position="844"/>
        <end position="854"/>
    </location>
</feature>
<dbReference type="Proteomes" id="UP001498421">
    <property type="component" value="Unassembled WGS sequence"/>
</dbReference>
<organism evidence="2 3">
    <name type="scientific">Neonectria magnoliae</name>
    <dbReference type="NCBI Taxonomy" id="2732573"/>
    <lineage>
        <taxon>Eukaryota</taxon>
        <taxon>Fungi</taxon>
        <taxon>Dikarya</taxon>
        <taxon>Ascomycota</taxon>
        <taxon>Pezizomycotina</taxon>
        <taxon>Sordariomycetes</taxon>
        <taxon>Hypocreomycetidae</taxon>
        <taxon>Hypocreales</taxon>
        <taxon>Nectriaceae</taxon>
        <taxon>Neonectria</taxon>
    </lineage>
</organism>
<gene>
    <name evidence="2" type="ORF">QQZ08_000239</name>
</gene>
<feature type="compositionally biased region" description="Pro residues" evidence="1">
    <location>
        <begin position="659"/>
        <end position="669"/>
    </location>
</feature>
<feature type="compositionally biased region" description="Pro residues" evidence="1">
    <location>
        <begin position="441"/>
        <end position="462"/>
    </location>
</feature>
<name>A0ABR1II35_9HYPO</name>
<feature type="compositionally biased region" description="Low complexity" evidence="1">
    <location>
        <begin position="775"/>
        <end position="784"/>
    </location>
</feature>
<dbReference type="EMBL" id="JAZAVK010000001">
    <property type="protein sequence ID" value="KAK7433301.1"/>
    <property type="molecule type" value="Genomic_DNA"/>
</dbReference>
<evidence type="ECO:0000313" key="2">
    <source>
        <dbReference type="EMBL" id="KAK7433301.1"/>
    </source>
</evidence>
<feature type="region of interest" description="Disordered" evidence="1">
    <location>
        <begin position="656"/>
        <end position="677"/>
    </location>
</feature>
<feature type="region of interest" description="Disordered" evidence="1">
    <location>
        <begin position="192"/>
        <end position="462"/>
    </location>
</feature>
<feature type="compositionally biased region" description="Basic and acidic residues" evidence="1">
    <location>
        <begin position="312"/>
        <end position="323"/>
    </location>
</feature>
<feature type="compositionally biased region" description="Polar residues" evidence="1">
    <location>
        <begin position="397"/>
        <end position="410"/>
    </location>
</feature>
<sequence>MAPGTRRANRSGYAEHDDFEVRQWRYDWVNVAPPPQQEQQQQNDIWSIDLLHGMPKDSSLLPPHSQELLLAARSGRLYKRPAPVEEEDADPDAIPDKPEKKDEDDSAKGFSIKLWKQLPRNVEASAVSHLAKRRKNTVTIASKTIEDRVQGPMVTRAKVRRTDASGNQYTEEVTLADGQYVDGEIISTRVEPAVGLNGQAAIATPQPTRRRPPPPKRKSKAGPGRGKKKAKVPLLGAGQPLAAGVPVNGSAPASTFKPGLVGENGIKQETDDNTNQDSEMADDDDDDDDDEGDEGDEGEDGDEGGETPADSTQHESSIDHEMTDVVPAIETSAPDRPDAEMGDNEVPSEMLAPPNPLSLALPPLNPSPGLSRLEGSPLKNVIMPSPTTEVPPDISLEASSTTEPAVQNVETAGVTTIVESTVPEPTVPGPTSTGPTIEPVIPEPPITETPTAEPPMPEPAMPEPTVVELATTESATIEPPSAVASLEFNIENVIPQTESPRDEALLPPPYEEVGNIATTPSANGSVSMGTDGEEKPAEQTELVNQVLPEEPPSEREDITMTEDNVKEEFSASASLDVSEFAEVSPAEPATGYEFKEPEAPAEPTPEARPVSPANDDVSMAMDAVEEPDLIGGLLGELDRQVDERMETDALELELVAEPAPEPSPQPVPEAVPEAVEPAVEAVETETVVEPAETAVEPVAEPVVEGVIETILETVVEPIAESTVESVVESIVESVVEPTVEPVTELAIEPAGDVNTEAKTELDFEPPTEPVLGSISEVAPESAEPAETETTKHSEPSVQAPENPDEKKTETEEPIPEGPAPVVAPDASAQEAPAPEPHVEAPSAAEEKKEDVPAS</sequence>
<feature type="compositionally biased region" description="Low complexity" evidence="1">
    <location>
        <begin position="414"/>
        <end position="440"/>
    </location>
</feature>